<proteinExistence type="predicted"/>
<evidence type="ECO:0000256" key="2">
    <source>
        <dbReference type="SAM" id="MobiDB-lite"/>
    </source>
</evidence>
<feature type="region of interest" description="Disordered" evidence="2">
    <location>
        <begin position="443"/>
        <end position="532"/>
    </location>
</feature>
<dbReference type="VEuPathDB" id="TrichDB:TRFO_01009"/>
<feature type="compositionally biased region" description="Polar residues" evidence="2">
    <location>
        <begin position="521"/>
        <end position="531"/>
    </location>
</feature>
<feature type="coiled-coil region" evidence="1">
    <location>
        <begin position="306"/>
        <end position="431"/>
    </location>
</feature>
<feature type="region of interest" description="Disordered" evidence="2">
    <location>
        <begin position="625"/>
        <end position="648"/>
    </location>
</feature>
<feature type="compositionally biased region" description="Basic and acidic residues" evidence="2">
    <location>
        <begin position="473"/>
        <end position="482"/>
    </location>
</feature>
<reference evidence="3" key="1">
    <citation type="submission" date="2016-10" db="EMBL/GenBank/DDBJ databases">
        <authorList>
            <person name="Benchimol M."/>
            <person name="Almeida L.G."/>
            <person name="Vasconcelos A.T."/>
            <person name="Perreira-Neves A."/>
            <person name="Rosa I.A."/>
            <person name="Tasca T."/>
            <person name="Bogo M.R."/>
            <person name="de Souza W."/>
        </authorList>
    </citation>
    <scope>NUCLEOTIDE SEQUENCE [LARGE SCALE GENOMIC DNA]</scope>
    <source>
        <strain evidence="3">K</strain>
    </source>
</reference>
<sequence length="1208" mass="138112">MSNSPHKWMEEPAMPMVDGLIASGLITPNTKIRKREHEPNLLDLPKASKKVKKPSRPFTTPTSVCSTPPNEKSLTNFHQNNNRSSNHLNNHSDNQTIYQTSHPRSVANIPKCSPQKYQRARARTAFNSPKLSPKISPTNSRSNSPLSSTNNFASFAIPPAQSFTSPPNDLQEPIFLSIEELLSTKKRYASKREAELLLAEYVTKIDQYNLCLRDENPQNQYEKLQQMLNFTFLSWNSAISAIRGYSEEYARLFIEIKRFFQNRVERFPDIVNNFNEVITSISNENSIQKSENLQIQETLTHKNLELDKLTEKISTDSQTIQQLKEEIKELNTKFNNSEYSKENLESEYNSTMFRLSKTEEEKKQALNQLQATKAILDNCREQILQQETLIAKYEEEGAGFRPLYIKATADNQTHLREIEKLQAQMSHMVKKQETKEVEVQTVQMIKDSPHIKSSKKSNQKSKNTGSKKGIQNSEDHFRDDRSKHHSPSRITSKRPFADDHISKSIDRIMIQKPLLKDSTSDESSNNASDQNDIIEITSLFNMATNKTSTQNDNSHDTKYNNHQNLSPNINIKNNIGENSDKVMKNGSILTEINNIEDAYDNKEPGINIDTDIALKEFINLSSSAKSASKKMQKRADKKKSTSLSSFSSVSSSLQPNILLPADYEISDSFTGDSQILINCIYRLLPLPLHSNINVGSNPIQKTINTTITNHSANDNSNWSSNNNIGNNSRNARSANALSRNSAAVIKSLVKTHTNEPKSYCWMVQKIVDFFHSILNLDQISNTSIDATMMLQHTISEKTKLGALSERILTDLIGTAQCYEQTPIAYFFFKVILMEISTEEYKFFNMLFNIAFEYLYPPVNKLLEDPDLSTVTRQFLIHRKICEQIASLLFKHLKPADNEILNNLFNLNDLTSINNNSSNENNKAYIKQDKSYPDLLDFWDFSQKMITLFTETHVKFHQQVKGILTLIGWNVSEENAAITPQIFSDFLVFIRPSIGTAEIDRIHERFCLGNQLNQTEDNLSTFIHFCSDFPEVVEDVLNLKGKEEFTKLFNSLTSPLQNLLTFIKKRFTDYARYIQPHLQPQLTDQTRNILYQMRNALLRCDVSTSFSCYRHILQVIDLKYSEVNPFLVFSPNIKMNEVKETVKLFIAREKVVAAHLFSEGYRPPDGNDDLNSLETYPNKNQNSINDKLSSTTDKTTGNTIENKNEGEMQ</sequence>
<evidence type="ECO:0000313" key="3">
    <source>
        <dbReference type="EMBL" id="OHT17696.1"/>
    </source>
</evidence>
<feature type="compositionally biased region" description="Basic and acidic residues" evidence="2">
    <location>
        <begin position="495"/>
        <end position="506"/>
    </location>
</feature>
<keyword evidence="4" id="KW-1185">Reference proteome</keyword>
<name>A0A1J4L3Q3_9EUKA</name>
<comment type="caution">
    <text evidence="3">The sequence shown here is derived from an EMBL/GenBank/DDBJ whole genome shotgun (WGS) entry which is preliminary data.</text>
</comment>
<dbReference type="GeneID" id="94824555"/>
<dbReference type="RefSeq" id="XP_068370832.1">
    <property type="nucleotide sequence ID" value="XM_068489851.1"/>
</dbReference>
<dbReference type="Proteomes" id="UP000179807">
    <property type="component" value="Unassembled WGS sequence"/>
</dbReference>
<evidence type="ECO:0000256" key="1">
    <source>
        <dbReference type="SAM" id="Coils"/>
    </source>
</evidence>
<accession>A0A1J4L3Q3</accession>
<organism evidence="3 4">
    <name type="scientific">Tritrichomonas foetus</name>
    <dbReference type="NCBI Taxonomy" id="1144522"/>
    <lineage>
        <taxon>Eukaryota</taxon>
        <taxon>Metamonada</taxon>
        <taxon>Parabasalia</taxon>
        <taxon>Tritrichomonadida</taxon>
        <taxon>Tritrichomonadidae</taxon>
        <taxon>Tritrichomonas</taxon>
    </lineage>
</organism>
<feature type="region of interest" description="Disordered" evidence="2">
    <location>
        <begin position="712"/>
        <end position="732"/>
    </location>
</feature>
<feature type="compositionally biased region" description="Basic residues" evidence="2">
    <location>
        <begin position="627"/>
        <end position="637"/>
    </location>
</feature>
<dbReference type="AlphaFoldDB" id="A0A1J4L3Q3"/>
<feature type="region of interest" description="Disordered" evidence="2">
    <location>
        <begin position="30"/>
        <end position="147"/>
    </location>
</feature>
<feature type="compositionally biased region" description="Polar residues" evidence="2">
    <location>
        <begin position="125"/>
        <end position="147"/>
    </location>
</feature>
<dbReference type="EMBL" id="MLAK01000001">
    <property type="protein sequence ID" value="OHT17696.1"/>
    <property type="molecule type" value="Genomic_DNA"/>
</dbReference>
<feature type="compositionally biased region" description="Low complexity" evidence="2">
    <location>
        <begin position="78"/>
        <end position="94"/>
    </location>
</feature>
<protein>
    <submittedName>
        <fullName evidence="3">Uncharacterized protein</fullName>
    </submittedName>
</protein>
<keyword evidence="1" id="KW-0175">Coiled coil</keyword>
<gene>
    <name evidence="3" type="ORF">TRFO_01009</name>
</gene>
<feature type="compositionally biased region" description="Polar residues" evidence="2">
    <location>
        <begin position="1168"/>
        <end position="1200"/>
    </location>
</feature>
<feature type="compositionally biased region" description="Polar residues" evidence="2">
    <location>
        <begin position="57"/>
        <end position="77"/>
    </location>
</feature>
<feature type="compositionally biased region" description="Low complexity" evidence="2">
    <location>
        <begin position="460"/>
        <end position="469"/>
    </location>
</feature>
<feature type="region of interest" description="Disordered" evidence="2">
    <location>
        <begin position="1162"/>
        <end position="1208"/>
    </location>
</feature>
<evidence type="ECO:0000313" key="4">
    <source>
        <dbReference type="Proteomes" id="UP000179807"/>
    </source>
</evidence>